<dbReference type="AlphaFoldDB" id="A0A0L6UBZ0"/>
<organism evidence="2 3">
    <name type="scientific">Puccinia sorghi</name>
    <dbReference type="NCBI Taxonomy" id="27349"/>
    <lineage>
        <taxon>Eukaryota</taxon>
        <taxon>Fungi</taxon>
        <taxon>Dikarya</taxon>
        <taxon>Basidiomycota</taxon>
        <taxon>Pucciniomycotina</taxon>
        <taxon>Pucciniomycetes</taxon>
        <taxon>Pucciniales</taxon>
        <taxon>Pucciniaceae</taxon>
        <taxon>Puccinia</taxon>
    </lineage>
</organism>
<dbReference type="Proteomes" id="UP000037035">
    <property type="component" value="Unassembled WGS sequence"/>
</dbReference>
<accession>A0A0L6UBZ0</accession>
<reference evidence="2 3" key="1">
    <citation type="submission" date="2015-08" db="EMBL/GenBank/DDBJ databases">
        <title>Next Generation Sequencing and Analysis of the Genome of Puccinia sorghi L Schw, the Causal Agent of Maize Common Rust.</title>
        <authorList>
            <person name="Rochi L."/>
            <person name="Burguener G."/>
            <person name="Darino M."/>
            <person name="Turjanski A."/>
            <person name="Kreff E."/>
            <person name="Dieguez M.J."/>
            <person name="Sacco F."/>
        </authorList>
    </citation>
    <scope>NUCLEOTIDE SEQUENCE [LARGE SCALE GENOMIC DNA]</scope>
    <source>
        <strain evidence="2 3">RO10H11247</strain>
    </source>
</reference>
<gene>
    <name evidence="2" type="ORF">VP01_781g5</name>
</gene>
<feature type="compositionally biased region" description="Basic residues" evidence="1">
    <location>
        <begin position="11"/>
        <end position="21"/>
    </location>
</feature>
<dbReference type="EMBL" id="LAVV01013294">
    <property type="protein sequence ID" value="KNZ45767.1"/>
    <property type="molecule type" value="Genomic_DNA"/>
</dbReference>
<name>A0A0L6UBZ0_9BASI</name>
<proteinExistence type="predicted"/>
<evidence type="ECO:0000256" key="1">
    <source>
        <dbReference type="SAM" id="MobiDB-lite"/>
    </source>
</evidence>
<comment type="caution">
    <text evidence="2">The sequence shown here is derived from an EMBL/GenBank/DDBJ whole genome shotgun (WGS) entry which is preliminary data.</text>
</comment>
<dbReference type="VEuPathDB" id="FungiDB:VP01_781g5"/>
<sequence length="359" mass="40606">MSSSPCLALSQRKRKKKKKMNKTNQEILRRLKTRKPQISLIGRETRNTLTALLLKDNHYTKTNCLITDLKTVNALNAHIIILQLNPITENHLIKTLTLSHIHQPIFFLFDSNLPYHLINTHIPQSILRKNTSFFINSNQAINAIQSYQHNLQPSTAIDQLPGKIKLLQESAQEIIEELVEDPILKQYRTETEVNWVLQLRRQNEVVFTQGRGSVGIFAERKGQLIGQGGPLHLLQTKANSIIRNNLIAGFGQIQHQKMVEELVNLSVRPSSLPPESGSGERAGATTEGEVDLIASMRDRIEAKKEVTQEERAQLKAAHPVLAPLLDNHPGPLTFLQLTHLIRHLILDLKQSLDHHQSSP</sequence>
<keyword evidence="3" id="KW-1185">Reference proteome</keyword>
<feature type="region of interest" description="Disordered" evidence="1">
    <location>
        <begin position="1"/>
        <end position="23"/>
    </location>
</feature>
<evidence type="ECO:0000313" key="2">
    <source>
        <dbReference type="EMBL" id="KNZ45767.1"/>
    </source>
</evidence>
<dbReference type="OrthoDB" id="10378395at2759"/>
<evidence type="ECO:0000313" key="3">
    <source>
        <dbReference type="Proteomes" id="UP000037035"/>
    </source>
</evidence>
<protein>
    <submittedName>
        <fullName evidence="2">Uncharacterized protein</fullName>
    </submittedName>
</protein>